<keyword evidence="1" id="KW-0521">NADP</keyword>
<dbReference type="PANTHER" id="PTHR11011:SF98">
    <property type="entry name" value="FATTY ACYL-COA REDUCTASE"/>
    <property type="match status" value="1"/>
</dbReference>
<evidence type="ECO:0000313" key="4">
    <source>
        <dbReference type="EnsemblPlants" id="AET7Gv20155000.5"/>
    </source>
</evidence>
<dbReference type="GO" id="GO:0010345">
    <property type="term" value="P:suberin biosynthetic process"/>
    <property type="evidence" value="ECO:0007669"/>
    <property type="project" value="TreeGrafter"/>
</dbReference>
<feature type="region of interest" description="Disordered" evidence="2">
    <location>
        <begin position="446"/>
        <end position="483"/>
    </location>
</feature>
<dbReference type="Gene3D" id="3.40.50.720">
    <property type="entry name" value="NAD(P)-binding Rossmann-like Domain"/>
    <property type="match status" value="1"/>
</dbReference>
<dbReference type="GO" id="GO:0035336">
    <property type="term" value="P:long-chain fatty-acyl-CoA metabolic process"/>
    <property type="evidence" value="ECO:0007669"/>
    <property type="project" value="TreeGrafter"/>
</dbReference>
<evidence type="ECO:0000256" key="2">
    <source>
        <dbReference type="SAM" id="MobiDB-lite"/>
    </source>
</evidence>
<reference evidence="5" key="1">
    <citation type="journal article" date="2014" name="Science">
        <title>Ancient hybridizations among the ancestral genomes of bread wheat.</title>
        <authorList>
            <consortium name="International Wheat Genome Sequencing Consortium,"/>
            <person name="Marcussen T."/>
            <person name="Sandve S.R."/>
            <person name="Heier L."/>
            <person name="Spannagl M."/>
            <person name="Pfeifer M."/>
            <person name="Jakobsen K.S."/>
            <person name="Wulff B.B."/>
            <person name="Steuernagel B."/>
            <person name="Mayer K.F."/>
            <person name="Olsen O.A."/>
        </authorList>
    </citation>
    <scope>NUCLEOTIDE SEQUENCE [LARGE SCALE GENOMIC DNA]</scope>
    <source>
        <strain evidence="5">cv. AL8/78</strain>
    </source>
</reference>
<keyword evidence="1" id="KW-1133">Transmembrane helix</keyword>
<dbReference type="InterPro" id="IPR036291">
    <property type="entry name" value="NAD(P)-bd_dom_sf"/>
</dbReference>
<dbReference type="InterPro" id="IPR013120">
    <property type="entry name" value="FAR_NAD-bd"/>
</dbReference>
<dbReference type="Gramene" id="AET7Gv20155000.5">
    <property type="protein sequence ID" value="AET7Gv20155000.5"/>
    <property type="gene ID" value="AET7Gv20155000"/>
</dbReference>
<evidence type="ECO:0000256" key="1">
    <source>
        <dbReference type="RuleBase" id="RU363097"/>
    </source>
</evidence>
<dbReference type="STRING" id="200361.A0A453QIU7"/>
<dbReference type="AlphaFoldDB" id="A0A453QIU7"/>
<dbReference type="SUPFAM" id="SSF51735">
    <property type="entry name" value="NAD(P)-binding Rossmann-fold domains"/>
    <property type="match status" value="1"/>
</dbReference>
<dbReference type="Proteomes" id="UP000015105">
    <property type="component" value="Chromosome 7D"/>
</dbReference>
<sequence>MDATAVVGCFRDRTILVTGSTGFLGKLLVEKILRVQPNVKKLYLVVRASDAASAEQRILSQVLGKDLFNTMREKHGLAGFEELIQEKIVPLAGDIGIQNFGLDRSTVDDLCEEIDVIIHGAATTSFYERYDVALASNALGAKYICEFAKKCSNMKLLLHLSTAFVAGTRKGLLLEEALQMGETLRPGYCLDIKAELRLVEKIKTELRVANSGGPDQSLEKTAMKELGLKRACHFGWPNVYTFTKAMGEMLLAQERGDLPLIIMRPAMVTSTFQDPFPGWIEGARTIDALIVAYTEQAFPCFVGDRKNIMDAVPADMVVNATLVAMAVHWNEKGYVIYHVCSALQNPLSGYVLEDACWDYFSKHPRIREDGKPLKNKRPYVFKRFTLFRAYLIMVYKLPLEILHAVSLLFCGLFSQSYNKYNRRYNFLILLVKLYAPYAFFKGCHPSRSHQPGTPKGSQPSSDQDGQDQHLIKTSDESSGKQPQMVACLLKATELVREAFNNR</sequence>
<proteinExistence type="inferred from homology"/>
<dbReference type="CDD" id="cd05236">
    <property type="entry name" value="FAR-N_SDR_e"/>
    <property type="match status" value="1"/>
</dbReference>
<feature type="compositionally biased region" description="Basic and acidic residues" evidence="2">
    <location>
        <begin position="466"/>
        <end position="478"/>
    </location>
</feature>
<keyword evidence="1" id="KW-0812">Transmembrane</keyword>
<evidence type="ECO:0000313" key="5">
    <source>
        <dbReference type="Proteomes" id="UP000015105"/>
    </source>
</evidence>
<protein>
    <recommendedName>
        <fullName evidence="1">Fatty acyl-CoA reductase</fullName>
        <ecNumber evidence="1">1.2.1.84</ecNumber>
    </recommendedName>
</protein>
<keyword evidence="1" id="KW-0443">Lipid metabolism</keyword>
<feature type="domain" description="Thioester reductase (TE)" evidence="3">
    <location>
        <begin position="17"/>
        <end position="321"/>
    </location>
</feature>
<comment type="function">
    <text evidence="1">Catalyzes the reduction of fatty acyl-CoA to fatty alcohols.</text>
</comment>
<dbReference type="GO" id="GO:0102965">
    <property type="term" value="F:alcohol-forming long-chain fatty acyl-CoA reductase activity"/>
    <property type="evidence" value="ECO:0007669"/>
    <property type="project" value="UniProtKB-EC"/>
</dbReference>
<dbReference type="PANTHER" id="PTHR11011">
    <property type="entry name" value="MALE STERILITY PROTEIN 2-RELATED"/>
    <property type="match status" value="1"/>
</dbReference>
<organism evidence="4 5">
    <name type="scientific">Aegilops tauschii subsp. strangulata</name>
    <name type="common">Goatgrass</name>
    <dbReference type="NCBI Taxonomy" id="200361"/>
    <lineage>
        <taxon>Eukaryota</taxon>
        <taxon>Viridiplantae</taxon>
        <taxon>Streptophyta</taxon>
        <taxon>Embryophyta</taxon>
        <taxon>Tracheophyta</taxon>
        <taxon>Spermatophyta</taxon>
        <taxon>Magnoliopsida</taxon>
        <taxon>Liliopsida</taxon>
        <taxon>Poales</taxon>
        <taxon>Poaceae</taxon>
        <taxon>BOP clade</taxon>
        <taxon>Pooideae</taxon>
        <taxon>Triticodae</taxon>
        <taxon>Triticeae</taxon>
        <taxon>Triticinae</taxon>
        <taxon>Aegilops</taxon>
    </lineage>
</organism>
<reference evidence="4" key="5">
    <citation type="journal article" date="2021" name="G3 (Bethesda)">
        <title>Aegilops tauschii genome assembly Aet v5.0 features greater sequence contiguity and improved annotation.</title>
        <authorList>
            <person name="Wang L."/>
            <person name="Zhu T."/>
            <person name="Rodriguez J.C."/>
            <person name="Deal K.R."/>
            <person name="Dubcovsky J."/>
            <person name="McGuire P.E."/>
            <person name="Lux T."/>
            <person name="Spannagl M."/>
            <person name="Mayer K.F.X."/>
            <person name="Baldrich P."/>
            <person name="Meyers B.C."/>
            <person name="Huo N."/>
            <person name="Gu Y.Q."/>
            <person name="Zhou H."/>
            <person name="Devos K.M."/>
            <person name="Bennetzen J.L."/>
            <person name="Unver T."/>
            <person name="Budak H."/>
            <person name="Gulick P.J."/>
            <person name="Galiba G."/>
            <person name="Kalapos B."/>
            <person name="Nelson D.R."/>
            <person name="Li P."/>
            <person name="You F.M."/>
            <person name="Luo M.C."/>
            <person name="Dvorak J."/>
        </authorList>
    </citation>
    <scope>NUCLEOTIDE SEQUENCE [LARGE SCALE GENOMIC DNA]</scope>
    <source>
        <strain evidence="4">cv. AL8/78</strain>
    </source>
</reference>
<comment type="catalytic activity">
    <reaction evidence="1">
        <text>a long-chain fatty acyl-CoA + 2 NADPH + 2 H(+) = a long-chain primary fatty alcohol + 2 NADP(+) + CoA</text>
        <dbReference type="Rhea" id="RHEA:52716"/>
        <dbReference type="ChEBI" id="CHEBI:15378"/>
        <dbReference type="ChEBI" id="CHEBI:57287"/>
        <dbReference type="ChEBI" id="CHEBI:57783"/>
        <dbReference type="ChEBI" id="CHEBI:58349"/>
        <dbReference type="ChEBI" id="CHEBI:77396"/>
        <dbReference type="ChEBI" id="CHEBI:83139"/>
        <dbReference type="EC" id="1.2.1.84"/>
    </reaction>
</comment>
<dbReference type="EC" id="1.2.1.84" evidence="1"/>
<comment type="similarity">
    <text evidence="1">Belongs to the fatty acyl-CoA reductase family.</text>
</comment>
<reference evidence="4" key="4">
    <citation type="submission" date="2019-03" db="UniProtKB">
        <authorList>
            <consortium name="EnsemblPlants"/>
        </authorList>
    </citation>
    <scope>IDENTIFICATION</scope>
</reference>
<dbReference type="InterPro" id="IPR026055">
    <property type="entry name" value="FAR"/>
</dbReference>
<keyword evidence="5" id="KW-1185">Reference proteome</keyword>
<dbReference type="EnsemblPlants" id="AET7Gv20155000.5">
    <property type="protein sequence ID" value="AET7Gv20155000.5"/>
    <property type="gene ID" value="AET7Gv20155000"/>
</dbReference>
<accession>A0A453QIU7</accession>
<evidence type="ECO:0000259" key="3">
    <source>
        <dbReference type="Pfam" id="PF07993"/>
    </source>
</evidence>
<keyword evidence="1" id="KW-0444">Lipid biosynthesis</keyword>
<feature type="transmembrane region" description="Helical" evidence="1">
    <location>
        <begin position="389"/>
        <end position="412"/>
    </location>
</feature>
<keyword evidence="1" id="KW-0560">Oxidoreductase</keyword>
<reference evidence="5" key="2">
    <citation type="journal article" date="2017" name="Nat. Plants">
        <title>The Aegilops tauschii genome reveals multiple impacts of transposons.</title>
        <authorList>
            <person name="Zhao G."/>
            <person name="Zou C."/>
            <person name="Li K."/>
            <person name="Wang K."/>
            <person name="Li T."/>
            <person name="Gao L."/>
            <person name="Zhang X."/>
            <person name="Wang H."/>
            <person name="Yang Z."/>
            <person name="Liu X."/>
            <person name="Jiang W."/>
            <person name="Mao L."/>
            <person name="Kong X."/>
            <person name="Jiao Y."/>
            <person name="Jia J."/>
        </authorList>
    </citation>
    <scope>NUCLEOTIDE SEQUENCE [LARGE SCALE GENOMIC DNA]</scope>
    <source>
        <strain evidence="5">cv. AL8/78</strain>
    </source>
</reference>
<dbReference type="GO" id="GO:0080019">
    <property type="term" value="F:alcohol-forming very long-chain fatty acyl-CoA reductase activity"/>
    <property type="evidence" value="ECO:0007669"/>
    <property type="project" value="InterPro"/>
</dbReference>
<dbReference type="Pfam" id="PF07993">
    <property type="entry name" value="NAD_binding_4"/>
    <property type="match status" value="1"/>
</dbReference>
<reference evidence="4" key="3">
    <citation type="journal article" date="2017" name="Nature">
        <title>Genome sequence of the progenitor of the wheat D genome Aegilops tauschii.</title>
        <authorList>
            <person name="Luo M.C."/>
            <person name="Gu Y.Q."/>
            <person name="Puiu D."/>
            <person name="Wang H."/>
            <person name="Twardziok S.O."/>
            <person name="Deal K.R."/>
            <person name="Huo N."/>
            <person name="Zhu T."/>
            <person name="Wang L."/>
            <person name="Wang Y."/>
            <person name="McGuire P.E."/>
            <person name="Liu S."/>
            <person name="Long H."/>
            <person name="Ramasamy R.K."/>
            <person name="Rodriguez J.C."/>
            <person name="Van S.L."/>
            <person name="Yuan L."/>
            <person name="Wang Z."/>
            <person name="Xia Z."/>
            <person name="Xiao L."/>
            <person name="Anderson O.D."/>
            <person name="Ouyang S."/>
            <person name="Liang Y."/>
            <person name="Zimin A.V."/>
            <person name="Pertea G."/>
            <person name="Qi P."/>
            <person name="Bennetzen J.L."/>
            <person name="Dai X."/>
            <person name="Dawson M.W."/>
            <person name="Muller H.G."/>
            <person name="Kugler K."/>
            <person name="Rivarola-Duarte L."/>
            <person name="Spannagl M."/>
            <person name="Mayer K.F.X."/>
            <person name="Lu F.H."/>
            <person name="Bevan M.W."/>
            <person name="Leroy P."/>
            <person name="Li P."/>
            <person name="You F.M."/>
            <person name="Sun Q."/>
            <person name="Liu Z."/>
            <person name="Lyons E."/>
            <person name="Wicker T."/>
            <person name="Salzberg S.L."/>
            <person name="Devos K.M."/>
            <person name="Dvorak J."/>
        </authorList>
    </citation>
    <scope>NUCLEOTIDE SEQUENCE [LARGE SCALE GENOMIC DNA]</scope>
    <source>
        <strain evidence="4">cv. AL8/78</strain>
    </source>
</reference>
<name>A0A453QIU7_AEGTS</name>
<keyword evidence="1" id="KW-0472">Membrane</keyword>